<feature type="compositionally biased region" description="Acidic residues" evidence="5">
    <location>
        <begin position="987"/>
        <end position="1000"/>
    </location>
</feature>
<feature type="compositionally biased region" description="Low complexity" evidence="5">
    <location>
        <begin position="1155"/>
        <end position="1166"/>
    </location>
</feature>
<dbReference type="SUPFAM" id="SSF57716">
    <property type="entry name" value="Glucocorticoid receptor-like (DNA-binding domain)"/>
    <property type="match status" value="1"/>
</dbReference>
<feature type="domain" description="LIM zinc-binding" evidence="6">
    <location>
        <begin position="1286"/>
        <end position="1346"/>
    </location>
</feature>
<dbReference type="PROSITE" id="PS50023">
    <property type="entry name" value="LIM_DOMAIN_2"/>
    <property type="match status" value="1"/>
</dbReference>
<feature type="compositionally biased region" description="Basic and acidic residues" evidence="5">
    <location>
        <begin position="908"/>
        <end position="926"/>
    </location>
</feature>
<feature type="compositionally biased region" description="Pro residues" evidence="5">
    <location>
        <begin position="798"/>
        <end position="814"/>
    </location>
</feature>
<dbReference type="Gene3D" id="2.10.110.10">
    <property type="entry name" value="Cysteine Rich Protein"/>
    <property type="match status" value="1"/>
</dbReference>
<feature type="compositionally biased region" description="Low complexity" evidence="5">
    <location>
        <begin position="18"/>
        <end position="38"/>
    </location>
</feature>
<feature type="compositionally biased region" description="Low complexity" evidence="5">
    <location>
        <begin position="751"/>
        <end position="764"/>
    </location>
</feature>
<feature type="compositionally biased region" description="Acidic residues" evidence="5">
    <location>
        <begin position="861"/>
        <end position="876"/>
    </location>
</feature>
<keyword evidence="2 4" id="KW-0862">Zinc</keyword>
<evidence type="ECO:0000256" key="4">
    <source>
        <dbReference type="PROSITE-ProRule" id="PRU00125"/>
    </source>
</evidence>
<feature type="region of interest" description="Disordered" evidence="5">
    <location>
        <begin position="1"/>
        <end position="54"/>
    </location>
</feature>
<keyword evidence="3 4" id="KW-0440">LIM domain</keyword>
<feature type="compositionally biased region" description="Basic and acidic residues" evidence="5">
    <location>
        <begin position="847"/>
        <end position="860"/>
    </location>
</feature>
<evidence type="ECO:0000256" key="2">
    <source>
        <dbReference type="ARBA" id="ARBA00022833"/>
    </source>
</evidence>
<feature type="compositionally biased region" description="Low complexity" evidence="5">
    <location>
        <begin position="1194"/>
        <end position="1208"/>
    </location>
</feature>
<feature type="compositionally biased region" description="Polar residues" evidence="5">
    <location>
        <begin position="324"/>
        <end position="337"/>
    </location>
</feature>
<evidence type="ECO:0000313" key="7">
    <source>
        <dbReference type="EMBL" id="CAH1267890.1"/>
    </source>
</evidence>
<protein>
    <submittedName>
        <fullName evidence="7">LIMA1 protein</fullName>
    </submittedName>
</protein>
<dbReference type="InterPro" id="IPR001781">
    <property type="entry name" value="Znf_LIM"/>
</dbReference>
<feature type="region of interest" description="Disordered" evidence="5">
    <location>
        <begin position="700"/>
        <end position="1105"/>
    </location>
</feature>
<feature type="compositionally biased region" description="Low complexity" evidence="5">
    <location>
        <begin position="597"/>
        <end position="607"/>
    </location>
</feature>
<dbReference type="Pfam" id="PF00412">
    <property type="entry name" value="LIM"/>
    <property type="match status" value="1"/>
</dbReference>
<dbReference type="Pfam" id="PF15262">
    <property type="entry name" value="DUF4592"/>
    <property type="match status" value="1"/>
</dbReference>
<evidence type="ECO:0000256" key="1">
    <source>
        <dbReference type="ARBA" id="ARBA00022723"/>
    </source>
</evidence>
<keyword evidence="1 4" id="KW-0479">Metal-binding</keyword>
<evidence type="ECO:0000256" key="5">
    <source>
        <dbReference type="SAM" id="MobiDB-lite"/>
    </source>
</evidence>
<evidence type="ECO:0000313" key="8">
    <source>
        <dbReference type="Proteomes" id="UP000838412"/>
    </source>
</evidence>
<dbReference type="GO" id="GO:0046872">
    <property type="term" value="F:metal ion binding"/>
    <property type="evidence" value="ECO:0007669"/>
    <property type="project" value="UniProtKB-KW"/>
</dbReference>
<feature type="compositionally biased region" description="Basic and acidic residues" evidence="5">
    <location>
        <begin position="1030"/>
        <end position="1041"/>
    </location>
</feature>
<evidence type="ECO:0000256" key="3">
    <source>
        <dbReference type="ARBA" id="ARBA00023038"/>
    </source>
</evidence>
<evidence type="ECO:0000259" key="6">
    <source>
        <dbReference type="PROSITE" id="PS50023"/>
    </source>
</evidence>
<feature type="region of interest" description="Disordered" evidence="5">
    <location>
        <begin position="1129"/>
        <end position="1257"/>
    </location>
</feature>
<reference evidence="7" key="1">
    <citation type="submission" date="2022-01" db="EMBL/GenBank/DDBJ databases">
        <authorList>
            <person name="Braso-Vives M."/>
        </authorList>
    </citation>
    <scope>NUCLEOTIDE SEQUENCE</scope>
</reference>
<feature type="region of interest" description="Disordered" evidence="5">
    <location>
        <begin position="68"/>
        <end position="438"/>
    </location>
</feature>
<dbReference type="PROSITE" id="PS00478">
    <property type="entry name" value="LIM_DOMAIN_1"/>
    <property type="match status" value="1"/>
</dbReference>
<feature type="compositionally biased region" description="Polar residues" evidence="5">
    <location>
        <begin position="108"/>
        <end position="120"/>
    </location>
</feature>
<sequence>MSAEGAVETKTEGEEAVAEAGAEAGAEAEAEVLVVTEGGVDDTDAGNSQDVKRKKFRPLKSIRKILGIKKGRKKSGEDPALLSAKPVSKSTGALLQVVETEQEEDVSNKTLANRSMSADSVFSPANAPTEPLRKGDMAASADNLSSQNFQSELSAKLKSRRSEDGASSEDECLPRSPDTIVTMADVINEHSTQNGMKRHSEESLESVGDEPGIAMAPDQLGQGEKHQARQGTSVPADFGSTGDVDLDAIPASPTHLSNQAALHKLSIAPKLRKASSRTRGVGKSPSTTPDLPIMAENHRTDDSPEPMVTPADSEPPPKPPRTGTYRSPRTSVSQDVAESSDPPSPATETVDISITVADTCDTPTALAPDTGDTPASEAPVSVTGDTPTAVASEKITGDTPVLESLGTETGELPKAEATDATPADPPASETAGIAAGDTFSAAALGNEMADTPADSANTSIVEAGSTETAVAVAPGTETAVAVAPGTETAVAVAPGTETAVATAPGTETAVAIAPGTETAHAPVATDHGTETADPPTDVAPNNHTADIQITAGVDVAASDMPTAEAPHTDSEANFTSTADHLQEPSDLVGQETESDEAVNTAAAENEVIPPDATSDAVPPDNAADTAEPVPTQSAQCEEEVEMSPEPTASAEPTVDQVASDAFVPTLTPTREEGPLLEEQVVEFCPPVEVDVSVEMPVVASQEEPVVNTDASSVEVDEDSLGKFPTEEPVQNDEGVMEDGAGGVEEEEEAGDSGASSSGAAGSADQATDEDTGEAIAQRLLAVVAQQERTGGGEEPTAGSPPPSDLPDQPTPASPEPEDQEPADDTTLITPKSPTRGPPNPLGMQLVEEMKRKQSVKKQDSFDEEEPPPEEPEESGQVEETAAAEPEVPPAEEQDPPVAAPDPETTQQEEQHGMYEDSHDSLQEDSHGAVQHVEEEEAEEKVEDEPKDDLAETHQETASSEDEAPPAEEEPPEEEEPEKETEKQNGPVEDETTPSEEEQEEERQIVAEPQDEPVRPKRLSVAETRQMFARSEPHTPETETVIRPKLKPVPPKVEPSPSSSQPTKPVPIEPKETIVVKKASTPVVPSPMSPTTNAAPQLRSLAEKPQPKKVFGAIKALEGDDKVPAWVRIAQKKQKEREGKDEDDTIGGKKVVVVEKTPPATSSAQSPPKSPIRKPSTGAVPPKVLVVEKTGSVTARPSAPRPSVSPAKPFSRPAEPPSPVIIAATKSQEQPKPLKSPTKPAESKPAVSTSPPPAKSADLMANNNKLNRAGQFLTRQQKKNFILPKPEKCIVCKENVYQTEMVKSDGRFFHKKCQRCLVCKRTLDISSFMVIQEKIYCKQHGQEVKLAQQAV</sequence>
<feature type="compositionally biased region" description="Polar residues" evidence="5">
    <location>
        <begin position="142"/>
        <end position="153"/>
    </location>
</feature>
<dbReference type="Proteomes" id="UP000838412">
    <property type="component" value="Chromosome 6"/>
</dbReference>
<dbReference type="PANTHER" id="PTHR24206">
    <property type="entry name" value="OS06G0237300 PROTEIN"/>
    <property type="match status" value="1"/>
</dbReference>
<feature type="compositionally biased region" description="Acidic residues" evidence="5">
    <location>
        <begin position="958"/>
        <end position="978"/>
    </location>
</feature>
<proteinExistence type="predicted"/>
<feature type="compositionally biased region" description="Acidic residues" evidence="5">
    <location>
        <begin position="933"/>
        <end position="946"/>
    </location>
</feature>
<dbReference type="InterPro" id="IPR028030">
    <property type="entry name" value="DUF4592"/>
</dbReference>
<gene>
    <name evidence="7" type="primary">LIMA1</name>
    <name evidence="7" type="ORF">BLAG_LOCUS21052</name>
</gene>
<dbReference type="SMART" id="SM00132">
    <property type="entry name" value="LIM"/>
    <property type="match status" value="1"/>
</dbReference>
<dbReference type="EMBL" id="OV696691">
    <property type="protein sequence ID" value="CAH1267890.1"/>
    <property type="molecule type" value="Genomic_DNA"/>
</dbReference>
<feature type="region of interest" description="Disordered" evidence="5">
    <location>
        <begin position="521"/>
        <end position="664"/>
    </location>
</feature>
<dbReference type="OrthoDB" id="8062037at2759"/>
<name>A0A8K0A4F0_BRALA</name>
<accession>A0A8K0A4F0</accession>
<keyword evidence="8" id="KW-1185">Reference proteome</keyword>
<feature type="compositionally biased region" description="Low complexity" evidence="5">
    <location>
        <begin position="418"/>
        <end position="431"/>
    </location>
</feature>
<dbReference type="CDD" id="cd09358">
    <property type="entry name" value="LIM_Mical_like"/>
    <property type="match status" value="1"/>
</dbReference>
<organism evidence="7 8">
    <name type="scientific">Branchiostoma lanceolatum</name>
    <name type="common">Common lancelet</name>
    <name type="synonym">Amphioxus lanceolatum</name>
    <dbReference type="NCBI Taxonomy" id="7740"/>
    <lineage>
        <taxon>Eukaryota</taxon>
        <taxon>Metazoa</taxon>
        <taxon>Chordata</taxon>
        <taxon>Cephalochordata</taxon>
        <taxon>Leptocardii</taxon>
        <taxon>Amphioxiformes</taxon>
        <taxon>Branchiostomatidae</taxon>
        <taxon>Branchiostoma</taxon>
    </lineage>
</organism>